<evidence type="ECO:0000313" key="3">
    <source>
        <dbReference type="EMBL" id="MEA5667917.1"/>
    </source>
</evidence>
<keyword evidence="4" id="KW-1185">Reference proteome</keyword>
<feature type="chain" id="PRO_5046866288" evidence="2">
    <location>
        <begin position="23"/>
        <end position="188"/>
    </location>
</feature>
<evidence type="ECO:0000256" key="2">
    <source>
        <dbReference type="SAM" id="SignalP"/>
    </source>
</evidence>
<dbReference type="RefSeq" id="WP_323438751.1">
    <property type="nucleotide sequence ID" value="NZ_JAYFUH010000141.1"/>
</dbReference>
<comment type="caution">
    <text evidence="3">The sequence shown here is derived from an EMBL/GenBank/DDBJ whole genome shotgun (WGS) entry which is preliminary data.</text>
</comment>
<name>A0ABU5V407_9GAMM</name>
<protein>
    <submittedName>
        <fullName evidence="3">DUF3106 domain-containing protein</fullName>
    </submittedName>
</protein>
<dbReference type="Proteomes" id="UP001301653">
    <property type="component" value="Unassembled WGS sequence"/>
</dbReference>
<evidence type="ECO:0000313" key="4">
    <source>
        <dbReference type="Proteomes" id="UP001301653"/>
    </source>
</evidence>
<dbReference type="Pfam" id="PF11304">
    <property type="entry name" value="DUF3106"/>
    <property type="match status" value="1"/>
</dbReference>
<keyword evidence="2" id="KW-0732">Signal</keyword>
<evidence type="ECO:0000256" key="1">
    <source>
        <dbReference type="SAM" id="MobiDB-lite"/>
    </source>
</evidence>
<accession>A0ABU5V407</accession>
<feature type="region of interest" description="Disordered" evidence="1">
    <location>
        <begin position="23"/>
        <end position="51"/>
    </location>
</feature>
<dbReference type="InterPro" id="IPR021455">
    <property type="entry name" value="DUF3106"/>
</dbReference>
<dbReference type="EMBL" id="JAYFUH010000141">
    <property type="protein sequence ID" value="MEA5667917.1"/>
    <property type="molecule type" value="Genomic_DNA"/>
</dbReference>
<feature type="signal peptide" evidence="2">
    <location>
        <begin position="1"/>
        <end position="22"/>
    </location>
</feature>
<proteinExistence type="predicted"/>
<sequence length="188" mass="20359">MRRTDRLRACGVLLALAGAASATTPNGLPGVPQPAPASAPSAQPAWASMTPQQKRDLRARYAAWQALPDAEKLRVRRAGAALVAMPVAERQALQARFAGMDQMHREGWLLGPRLGAAYARLQPLLGYLPAAQREPMLNLLEQLDADSLEQLSLISQRTPPQDRAALREALLAVAPAQRAAWLREKVGH</sequence>
<reference evidence="3 4" key="1">
    <citation type="submission" date="2023-12" db="EMBL/GenBank/DDBJ databases">
        <title>Stenotrophomonas guangdongensis sp. nov., isolated from wilted pepper plants (Capsicum annuum).</title>
        <authorList>
            <person name="Qiu M."/>
            <person name="Li Y."/>
            <person name="Liu Q."/>
            <person name="Zhang X."/>
            <person name="Huang Y."/>
            <person name="Guo R."/>
            <person name="Hu M."/>
            <person name="Zhou J."/>
            <person name="Zhou X."/>
        </authorList>
    </citation>
    <scope>NUCLEOTIDE SEQUENCE [LARGE SCALE GENOMIC DNA]</scope>
    <source>
        <strain evidence="3 4">MH1</strain>
    </source>
</reference>
<gene>
    <name evidence="3" type="ORF">VA603_10275</name>
</gene>
<organism evidence="3 4">
    <name type="scientific">Stenotrophomonas capsici</name>
    <dbReference type="NCBI Taxonomy" id="3110230"/>
    <lineage>
        <taxon>Bacteria</taxon>
        <taxon>Pseudomonadati</taxon>
        <taxon>Pseudomonadota</taxon>
        <taxon>Gammaproteobacteria</taxon>
        <taxon>Lysobacterales</taxon>
        <taxon>Lysobacteraceae</taxon>
        <taxon>Stenotrophomonas</taxon>
    </lineage>
</organism>